<sequence>MTFRLVIDLPRWQAHLDRYLADHPWVVPVVKGDGYGIGAQRVLEQCARVRAPLVAVGTVAEAREALLVVPGEVMVLFPVISAADHGELTDPRVVRTVAGEEILRAVADDAGPWGEQRYVVEVDSPMGRHGIEWPRLPELRTALENPRCQGLTLHNPPFGDRVGFVESLLQRLRDASITVPRIYASHLTSDEVGRLSSLAGSTEILVRTGTDLWLGDLAALQAYGTVIDVHPVHKGQPIGYSQRKTRADGYLAVVSGGTAHGVGIETARPRMTPRLAARRAARTVASAVGAAPSPFRLDGRRLSYADVPHMQVSMVHVPSADAVRPGDELPCDIRITVTRFDEVDVRS</sequence>
<accession>A0ABQ6HKQ8</accession>
<dbReference type="Gene3D" id="3.20.20.10">
    <property type="entry name" value="Alanine racemase"/>
    <property type="match status" value="1"/>
</dbReference>
<comment type="caution">
    <text evidence="2">The sequence shown here is derived from an EMBL/GenBank/DDBJ whole genome shotgun (WGS) entry which is preliminary data.</text>
</comment>
<protein>
    <submittedName>
        <fullName evidence="2">Alanine racemase</fullName>
    </submittedName>
</protein>
<dbReference type="EMBL" id="BSUJ01000001">
    <property type="protein sequence ID" value="GMA18233.1"/>
    <property type="molecule type" value="Genomic_DNA"/>
</dbReference>
<reference evidence="3" key="1">
    <citation type="journal article" date="2019" name="Int. J. Syst. Evol. Microbiol.">
        <title>The Global Catalogue of Microorganisms (GCM) 10K type strain sequencing project: providing services to taxonomists for standard genome sequencing and annotation.</title>
        <authorList>
            <consortium name="The Broad Institute Genomics Platform"/>
            <consortium name="The Broad Institute Genome Sequencing Center for Infectious Disease"/>
            <person name="Wu L."/>
            <person name="Ma J."/>
        </authorList>
    </citation>
    <scope>NUCLEOTIDE SEQUENCE [LARGE SCALE GENOMIC DNA]</scope>
    <source>
        <strain evidence="3">NBRC 105830</strain>
    </source>
</reference>
<dbReference type="Pfam" id="PF01168">
    <property type="entry name" value="Ala_racemase_N"/>
    <property type="match status" value="1"/>
</dbReference>
<dbReference type="InterPro" id="IPR009006">
    <property type="entry name" value="Ala_racemase/Decarboxylase_C"/>
</dbReference>
<dbReference type="PROSITE" id="PS00395">
    <property type="entry name" value="ALANINE_RACEMASE"/>
    <property type="match status" value="1"/>
</dbReference>
<evidence type="ECO:0000313" key="2">
    <source>
        <dbReference type="EMBL" id="GMA18233.1"/>
    </source>
</evidence>
<evidence type="ECO:0000313" key="3">
    <source>
        <dbReference type="Proteomes" id="UP001157109"/>
    </source>
</evidence>
<dbReference type="Proteomes" id="UP001157109">
    <property type="component" value="Unassembled WGS sequence"/>
</dbReference>
<dbReference type="RefSeq" id="WP_241443778.1">
    <property type="nucleotide sequence ID" value="NZ_BSUJ01000001.1"/>
</dbReference>
<name>A0ABQ6HKQ8_9MICO</name>
<evidence type="ECO:0000259" key="1">
    <source>
        <dbReference type="Pfam" id="PF01168"/>
    </source>
</evidence>
<proteinExistence type="predicted"/>
<organism evidence="2 3">
    <name type="scientific">Arsenicicoccus piscis</name>
    <dbReference type="NCBI Taxonomy" id="673954"/>
    <lineage>
        <taxon>Bacteria</taxon>
        <taxon>Bacillati</taxon>
        <taxon>Actinomycetota</taxon>
        <taxon>Actinomycetes</taxon>
        <taxon>Micrococcales</taxon>
        <taxon>Intrasporangiaceae</taxon>
        <taxon>Arsenicicoccus</taxon>
    </lineage>
</organism>
<dbReference type="Gene3D" id="2.40.37.10">
    <property type="entry name" value="Lyase, Ornithine Decarboxylase, Chain A, domain 1"/>
    <property type="match status" value="1"/>
</dbReference>
<dbReference type="InterPro" id="IPR029066">
    <property type="entry name" value="PLP-binding_barrel"/>
</dbReference>
<dbReference type="InterPro" id="IPR020622">
    <property type="entry name" value="Ala_racemase_pyridoxalP-BS"/>
</dbReference>
<dbReference type="SUPFAM" id="SSF51419">
    <property type="entry name" value="PLP-binding barrel"/>
    <property type="match status" value="1"/>
</dbReference>
<dbReference type="InterPro" id="IPR001608">
    <property type="entry name" value="Ala_racemase_N"/>
</dbReference>
<keyword evidence="3" id="KW-1185">Reference proteome</keyword>
<gene>
    <name evidence="2" type="ORF">GCM10025862_02540</name>
</gene>
<feature type="domain" description="Alanine racemase N-terminal" evidence="1">
    <location>
        <begin position="18"/>
        <end position="173"/>
    </location>
</feature>